<organism evidence="1">
    <name type="scientific">Anguilla anguilla</name>
    <name type="common">European freshwater eel</name>
    <name type="synonym">Muraena anguilla</name>
    <dbReference type="NCBI Taxonomy" id="7936"/>
    <lineage>
        <taxon>Eukaryota</taxon>
        <taxon>Metazoa</taxon>
        <taxon>Chordata</taxon>
        <taxon>Craniata</taxon>
        <taxon>Vertebrata</taxon>
        <taxon>Euteleostomi</taxon>
        <taxon>Actinopterygii</taxon>
        <taxon>Neopterygii</taxon>
        <taxon>Teleostei</taxon>
        <taxon>Anguilliformes</taxon>
        <taxon>Anguillidae</taxon>
        <taxon>Anguilla</taxon>
    </lineage>
</organism>
<protein>
    <submittedName>
        <fullName evidence="1">Uncharacterized protein</fullName>
    </submittedName>
</protein>
<reference evidence="1" key="1">
    <citation type="submission" date="2014-11" db="EMBL/GenBank/DDBJ databases">
        <authorList>
            <person name="Amaro Gonzalez C."/>
        </authorList>
    </citation>
    <scope>NUCLEOTIDE SEQUENCE</scope>
</reference>
<sequence length="45" mass="5179">MSWCEIRSSKVCGRYFSTHGRFLDFVLSVDAMSCKNCLKIVLFSL</sequence>
<reference evidence="1" key="2">
    <citation type="journal article" date="2015" name="Fish Shellfish Immunol.">
        <title>Early steps in the European eel (Anguilla anguilla)-Vibrio vulnificus interaction in the gills: Role of the RtxA13 toxin.</title>
        <authorList>
            <person name="Callol A."/>
            <person name="Pajuelo D."/>
            <person name="Ebbesson L."/>
            <person name="Teles M."/>
            <person name="MacKenzie S."/>
            <person name="Amaro C."/>
        </authorList>
    </citation>
    <scope>NUCLEOTIDE SEQUENCE</scope>
</reference>
<dbReference type="EMBL" id="GBXM01047502">
    <property type="protein sequence ID" value="JAH61075.1"/>
    <property type="molecule type" value="Transcribed_RNA"/>
</dbReference>
<evidence type="ECO:0000313" key="1">
    <source>
        <dbReference type="EMBL" id="JAH61075.1"/>
    </source>
</evidence>
<accession>A0A0E9U7C6</accession>
<name>A0A0E9U7C6_ANGAN</name>
<proteinExistence type="predicted"/>
<dbReference type="AlphaFoldDB" id="A0A0E9U7C6"/>